<dbReference type="Gene3D" id="3.30.160.60">
    <property type="entry name" value="Classic Zinc Finger"/>
    <property type="match status" value="1"/>
</dbReference>
<dbReference type="HOGENOM" id="CLU_806783_0_0_1"/>
<evidence type="ECO:0000256" key="1">
    <source>
        <dbReference type="SAM" id="MobiDB-lite"/>
    </source>
</evidence>
<dbReference type="InParanoid" id="G4TNJ4"/>
<reference evidence="2 3" key="1">
    <citation type="journal article" date="2011" name="PLoS Pathog.">
        <title>Endophytic Life Strategies Decoded by Genome and Transcriptome Analyses of the Mutualistic Root Symbiont Piriformospora indica.</title>
        <authorList>
            <person name="Zuccaro A."/>
            <person name="Lahrmann U."/>
            <person name="Guldener U."/>
            <person name="Langen G."/>
            <person name="Pfiffi S."/>
            <person name="Biedenkopf D."/>
            <person name="Wong P."/>
            <person name="Samans B."/>
            <person name="Grimm C."/>
            <person name="Basiewicz M."/>
            <person name="Murat C."/>
            <person name="Martin F."/>
            <person name="Kogel K.H."/>
        </authorList>
    </citation>
    <scope>NUCLEOTIDE SEQUENCE [LARGE SCALE GENOMIC DNA]</scope>
    <source>
        <strain evidence="2 3">DSM 11827</strain>
    </source>
</reference>
<protein>
    <recommendedName>
        <fullName evidence="4">C2H2-type domain-containing protein</fullName>
    </recommendedName>
</protein>
<feature type="region of interest" description="Disordered" evidence="1">
    <location>
        <begin position="100"/>
        <end position="164"/>
    </location>
</feature>
<feature type="compositionally biased region" description="Low complexity" evidence="1">
    <location>
        <begin position="139"/>
        <end position="150"/>
    </location>
</feature>
<dbReference type="Proteomes" id="UP000007148">
    <property type="component" value="Unassembled WGS sequence"/>
</dbReference>
<name>G4TNJ4_SERID</name>
<proteinExistence type="predicted"/>
<evidence type="ECO:0008006" key="4">
    <source>
        <dbReference type="Google" id="ProtNLM"/>
    </source>
</evidence>
<dbReference type="EMBL" id="CAFZ01000189">
    <property type="protein sequence ID" value="CCA72897.1"/>
    <property type="molecule type" value="Genomic_DNA"/>
</dbReference>
<gene>
    <name evidence="2" type="ORF">PIIN_06833</name>
</gene>
<comment type="caution">
    <text evidence="2">The sequence shown here is derived from an EMBL/GenBank/DDBJ whole genome shotgun (WGS) entry which is preliminary data.</text>
</comment>
<sequence length="344" mass="38185">MLSPGQPKGIRAAWDTGHSDMGTYTLHILALIGIAKVTVSGATLRNLPTPHHPTRRGLVNEPSPLPYSGGHLAGSIAIPQLASTEQQLYYDKNMSHPSQKAEFAAYQSPEATVDQAGTPAPTEGSADPEQSDQDESEWPTSTVASATSPTGPVPNGPRFDDQYLPSGSTRWARFQVPTDVFLNPHDPARYHLLYTIRRETWFLRQTNERPLSADEAAQIPNAIPGESVLLGFFDRFTERDSGRVTFICTICQRSSPNPKPYNRPDRAKVHMRHHLEQRPIPCTGQCRKLGCAQRFFTQSDLSAHIAGKTESLVNCEWCNKPLRQKNMKRHQKLYCPKAPGPSQQ</sequence>
<organism evidence="2 3">
    <name type="scientific">Serendipita indica (strain DSM 11827)</name>
    <name type="common">Root endophyte fungus</name>
    <name type="synonym">Piriformospora indica</name>
    <dbReference type="NCBI Taxonomy" id="1109443"/>
    <lineage>
        <taxon>Eukaryota</taxon>
        <taxon>Fungi</taxon>
        <taxon>Dikarya</taxon>
        <taxon>Basidiomycota</taxon>
        <taxon>Agaricomycotina</taxon>
        <taxon>Agaricomycetes</taxon>
        <taxon>Sebacinales</taxon>
        <taxon>Serendipitaceae</taxon>
        <taxon>Serendipita</taxon>
    </lineage>
</organism>
<keyword evidence="3" id="KW-1185">Reference proteome</keyword>
<accession>G4TNJ4</accession>
<evidence type="ECO:0000313" key="2">
    <source>
        <dbReference type="EMBL" id="CCA72897.1"/>
    </source>
</evidence>
<dbReference type="OrthoDB" id="3247123at2759"/>
<dbReference type="AlphaFoldDB" id="G4TNJ4"/>
<evidence type="ECO:0000313" key="3">
    <source>
        <dbReference type="Proteomes" id="UP000007148"/>
    </source>
</evidence>